<protein>
    <recommendedName>
        <fullName evidence="4">M96 mating-specific protein</fullName>
    </recommendedName>
</protein>
<keyword evidence="3" id="KW-1185">Reference proteome</keyword>
<dbReference type="Proteomes" id="UP000198211">
    <property type="component" value="Unassembled WGS sequence"/>
</dbReference>
<sequence>MASDLEGTLALLDEAPDASPALQAPKLRSSVADWESDLLWEILDEDVGDFSGVETFTSPSSDHFTANSVAKKKRKKINPNKARDERRFQLVALQQQVTDLEFTLKRLQTIRAKRPTRFQHSNRYNNTGVPRVWQDICTRQIRRRVEAERENMRLKEQYEKENQLVKSFQKLLHKRRALSMDAEPQATKQTRRTDIPPGYIERMTALIFKELAAGVKMCYSKVESAFETNRAVPMNLVGHSSLLDKGIAMKGMEQRFYDKRTMPFDMRAAGAAWWENWHNYRGRRFQDITANEITESFGLEMNDFKTNTSATAYAQQISCRHIEDDRIVYVWDSYIEPFGFANEPIDGVYFLEQNYVLIQPEDWSSERACRGNNVCSTRVSTCYVITPHFMDSNLKEDAKTGTLISFLVSALSTNIMALSAMVETLLLDQALQGCIDN</sequence>
<dbReference type="EMBL" id="NBNE01002289">
    <property type="protein sequence ID" value="OWZ10907.1"/>
    <property type="molecule type" value="Genomic_DNA"/>
</dbReference>
<keyword evidence="1" id="KW-0175">Coiled coil</keyword>
<gene>
    <name evidence="2" type="ORF">PHMEG_00016159</name>
</gene>
<dbReference type="OrthoDB" id="118847at2759"/>
<proteinExistence type="predicted"/>
<feature type="coiled-coil region" evidence="1">
    <location>
        <begin position="137"/>
        <end position="171"/>
    </location>
</feature>
<name>A0A225W1L5_9STRA</name>
<dbReference type="PANTHER" id="PTHR35796">
    <property type="entry name" value="HYPOTHETICAL CYTOSOLIC PROTEIN"/>
    <property type="match status" value="1"/>
</dbReference>
<comment type="caution">
    <text evidence="2">The sequence shown here is derived from an EMBL/GenBank/DDBJ whole genome shotgun (WGS) entry which is preliminary data.</text>
</comment>
<evidence type="ECO:0000313" key="2">
    <source>
        <dbReference type="EMBL" id="OWZ10907.1"/>
    </source>
</evidence>
<organism evidence="2 3">
    <name type="scientific">Phytophthora megakarya</name>
    <dbReference type="NCBI Taxonomy" id="4795"/>
    <lineage>
        <taxon>Eukaryota</taxon>
        <taxon>Sar</taxon>
        <taxon>Stramenopiles</taxon>
        <taxon>Oomycota</taxon>
        <taxon>Peronosporomycetes</taxon>
        <taxon>Peronosporales</taxon>
        <taxon>Peronosporaceae</taxon>
        <taxon>Phytophthora</taxon>
    </lineage>
</organism>
<evidence type="ECO:0000256" key="1">
    <source>
        <dbReference type="SAM" id="Coils"/>
    </source>
</evidence>
<dbReference type="PANTHER" id="PTHR35796:SF3">
    <property type="entry name" value="BHLH DOMAIN-CONTAINING PROTEIN"/>
    <property type="match status" value="1"/>
</dbReference>
<reference evidence="3" key="1">
    <citation type="submission" date="2017-03" db="EMBL/GenBank/DDBJ databases">
        <title>Phytopthora megakarya and P. palmivora, two closely related causual agents of cacao black pod achieved similar genome size and gene model numbers by different mechanisms.</title>
        <authorList>
            <person name="Ali S."/>
            <person name="Shao J."/>
            <person name="Larry D.J."/>
            <person name="Kronmiller B."/>
            <person name="Shen D."/>
            <person name="Strem M.D."/>
            <person name="Melnick R.L."/>
            <person name="Guiltinan M.J."/>
            <person name="Tyler B.M."/>
            <person name="Meinhardt L.W."/>
            <person name="Bailey B.A."/>
        </authorList>
    </citation>
    <scope>NUCLEOTIDE SEQUENCE [LARGE SCALE GENOMIC DNA]</scope>
    <source>
        <strain evidence="3">zdho120</strain>
    </source>
</reference>
<evidence type="ECO:0000313" key="3">
    <source>
        <dbReference type="Proteomes" id="UP000198211"/>
    </source>
</evidence>
<accession>A0A225W1L5</accession>
<dbReference type="STRING" id="4795.A0A225W1L5"/>
<evidence type="ECO:0008006" key="4">
    <source>
        <dbReference type="Google" id="ProtNLM"/>
    </source>
</evidence>
<dbReference type="AlphaFoldDB" id="A0A225W1L5"/>